<keyword evidence="3" id="KW-1185">Reference proteome</keyword>
<reference evidence="2 3" key="1">
    <citation type="submission" date="2019-05" db="EMBL/GenBank/DDBJ databases">
        <title>Another draft genome of Portunus trituberculatus and its Hox gene families provides insights of decapod evolution.</title>
        <authorList>
            <person name="Jeong J.-H."/>
            <person name="Song I."/>
            <person name="Kim S."/>
            <person name="Choi T."/>
            <person name="Kim D."/>
            <person name="Ryu S."/>
            <person name="Kim W."/>
        </authorList>
    </citation>
    <scope>NUCLEOTIDE SEQUENCE [LARGE SCALE GENOMIC DNA]</scope>
    <source>
        <tissue evidence="2">Muscle</tissue>
    </source>
</reference>
<organism evidence="2 3">
    <name type="scientific">Portunus trituberculatus</name>
    <name type="common">Swimming crab</name>
    <name type="synonym">Neptunus trituberculatus</name>
    <dbReference type="NCBI Taxonomy" id="210409"/>
    <lineage>
        <taxon>Eukaryota</taxon>
        <taxon>Metazoa</taxon>
        <taxon>Ecdysozoa</taxon>
        <taxon>Arthropoda</taxon>
        <taxon>Crustacea</taxon>
        <taxon>Multicrustacea</taxon>
        <taxon>Malacostraca</taxon>
        <taxon>Eumalacostraca</taxon>
        <taxon>Eucarida</taxon>
        <taxon>Decapoda</taxon>
        <taxon>Pleocyemata</taxon>
        <taxon>Brachyura</taxon>
        <taxon>Eubrachyura</taxon>
        <taxon>Portunoidea</taxon>
        <taxon>Portunidae</taxon>
        <taxon>Portuninae</taxon>
        <taxon>Portunus</taxon>
    </lineage>
</organism>
<evidence type="ECO:0000256" key="1">
    <source>
        <dbReference type="SAM" id="MobiDB-lite"/>
    </source>
</evidence>
<evidence type="ECO:0000313" key="2">
    <source>
        <dbReference type="EMBL" id="MPC91421.1"/>
    </source>
</evidence>
<name>A0A5B7J0V1_PORTR</name>
<sequence>MLGSDWPGVDGPDLRDGVVGTRGQSLASDSCPAPMMRDSNRPGVAGFPPARKLLPQVRKPNLHSDRGQDLNPCAWRPLGSQSAHGSTVPQRPIKFLPILGSTSGRHSSSGSSGWPSSRSCRKGGEAGYGGETQPHVPVRLTVVSGNGIKGEIGVGSWHRDRRQGVRGNGG</sequence>
<gene>
    <name evidence="2" type="ORF">E2C01_086457</name>
</gene>
<evidence type="ECO:0000313" key="3">
    <source>
        <dbReference type="Proteomes" id="UP000324222"/>
    </source>
</evidence>
<dbReference type="AlphaFoldDB" id="A0A5B7J0V1"/>
<feature type="region of interest" description="Disordered" evidence="1">
    <location>
        <begin position="1"/>
        <end position="133"/>
    </location>
</feature>
<protein>
    <submittedName>
        <fullName evidence="2">Uncharacterized protein</fullName>
    </submittedName>
</protein>
<dbReference type="EMBL" id="VSRR010087713">
    <property type="protein sequence ID" value="MPC91421.1"/>
    <property type="molecule type" value="Genomic_DNA"/>
</dbReference>
<feature type="compositionally biased region" description="Polar residues" evidence="1">
    <location>
        <begin position="79"/>
        <end position="89"/>
    </location>
</feature>
<feature type="region of interest" description="Disordered" evidence="1">
    <location>
        <begin position="149"/>
        <end position="170"/>
    </location>
</feature>
<accession>A0A5B7J0V1</accession>
<feature type="compositionally biased region" description="Low complexity" evidence="1">
    <location>
        <begin position="100"/>
        <end position="118"/>
    </location>
</feature>
<proteinExistence type="predicted"/>
<dbReference type="Proteomes" id="UP000324222">
    <property type="component" value="Unassembled WGS sequence"/>
</dbReference>
<comment type="caution">
    <text evidence="2">The sequence shown here is derived from an EMBL/GenBank/DDBJ whole genome shotgun (WGS) entry which is preliminary data.</text>
</comment>